<organism evidence="3 4">
    <name type="scientific">Candidatus Falkowbacteria bacterium RIFCSPHIGHO2_02_FULL_42_9</name>
    <dbReference type="NCBI Taxonomy" id="1797986"/>
    <lineage>
        <taxon>Bacteria</taxon>
        <taxon>Candidatus Falkowiibacteriota</taxon>
    </lineage>
</organism>
<keyword evidence="2" id="KW-0812">Transmembrane</keyword>
<name>A0A1F5S825_9BACT</name>
<feature type="transmembrane region" description="Helical" evidence="2">
    <location>
        <begin position="41"/>
        <end position="64"/>
    </location>
</feature>
<gene>
    <name evidence="3" type="ORF">A3D45_02925</name>
</gene>
<dbReference type="AlphaFoldDB" id="A0A1F5S825"/>
<evidence type="ECO:0000313" key="4">
    <source>
        <dbReference type="Proteomes" id="UP000176877"/>
    </source>
</evidence>
<evidence type="ECO:0000313" key="3">
    <source>
        <dbReference type="EMBL" id="OGF22864.1"/>
    </source>
</evidence>
<reference evidence="3 4" key="1">
    <citation type="journal article" date="2016" name="Nat. Commun.">
        <title>Thousands of microbial genomes shed light on interconnected biogeochemical processes in an aquifer system.</title>
        <authorList>
            <person name="Anantharaman K."/>
            <person name="Brown C.T."/>
            <person name="Hug L.A."/>
            <person name="Sharon I."/>
            <person name="Castelle C.J."/>
            <person name="Probst A.J."/>
            <person name="Thomas B.C."/>
            <person name="Singh A."/>
            <person name="Wilkins M.J."/>
            <person name="Karaoz U."/>
            <person name="Brodie E.L."/>
            <person name="Williams K.H."/>
            <person name="Hubbard S.S."/>
            <person name="Banfield J.F."/>
        </authorList>
    </citation>
    <scope>NUCLEOTIDE SEQUENCE [LARGE SCALE GENOMIC DNA]</scope>
</reference>
<dbReference type="Proteomes" id="UP000176877">
    <property type="component" value="Unassembled WGS sequence"/>
</dbReference>
<comment type="caution">
    <text evidence="3">The sequence shown here is derived from an EMBL/GenBank/DDBJ whole genome shotgun (WGS) entry which is preliminary data.</text>
</comment>
<dbReference type="EMBL" id="MFFT01000034">
    <property type="protein sequence ID" value="OGF22864.1"/>
    <property type="molecule type" value="Genomic_DNA"/>
</dbReference>
<sequence length="252" mass="28035">MAMEPADNEVSPPAEAGSPKNETLTKEAALAEAKEKRNRRIMAWIIIILLLLLGLVFLLVMFLWPKPNIYGGKIDVKEPASTINVNQNIMLATTTVAAKRAKAIAESENFALLQINLEGSGTNVFDLGESEMFTLSNVVSELYSTKESDKTEIRVVISCQTSKRAYVEVEYFKSGEKDKRVFKDTYLGFNHILVIPALDPDSVYRYSLSATDLNQTTIYSEQYVFYTGADSISLIDVLGNAAQKVFGWALER</sequence>
<evidence type="ECO:0000256" key="2">
    <source>
        <dbReference type="SAM" id="Phobius"/>
    </source>
</evidence>
<keyword evidence="2" id="KW-1133">Transmembrane helix</keyword>
<protein>
    <submittedName>
        <fullName evidence="3">Uncharacterized protein</fullName>
    </submittedName>
</protein>
<feature type="region of interest" description="Disordered" evidence="1">
    <location>
        <begin position="1"/>
        <end position="25"/>
    </location>
</feature>
<keyword evidence="2" id="KW-0472">Membrane</keyword>
<evidence type="ECO:0000256" key="1">
    <source>
        <dbReference type="SAM" id="MobiDB-lite"/>
    </source>
</evidence>
<proteinExistence type="predicted"/>
<accession>A0A1F5S825</accession>